<dbReference type="OrthoDB" id="8607342at2"/>
<proteinExistence type="predicted"/>
<feature type="transmembrane region" description="Helical" evidence="1">
    <location>
        <begin position="21"/>
        <end position="42"/>
    </location>
</feature>
<dbReference type="GO" id="GO:0004175">
    <property type="term" value="F:endopeptidase activity"/>
    <property type="evidence" value="ECO:0007669"/>
    <property type="project" value="UniProtKB-ARBA"/>
</dbReference>
<dbReference type="GO" id="GO:0080120">
    <property type="term" value="P:CAAX-box protein maturation"/>
    <property type="evidence" value="ECO:0007669"/>
    <property type="project" value="UniProtKB-ARBA"/>
</dbReference>
<dbReference type="RefSeq" id="WP_157983031.1">
    <property type="nucleotide sequence ID" value="NZ_AP019309.1"/>
</dbReference>
<feature type="transmembrane region" description="Helical" evidence="1">
    <location>
        <begin position="95"/>
        <end position="122"/>
    </location>
</feature>
<evidence type="ECO:0000259" key="2">
    <source>
        <dbReference type="Pfam" id="PF02517"/>
    </source>
</evidence>
<evidence type="ECO:0000313" key="4">
    <source>
        <dbReference type="Proteomes" id="UP000268059"/>
    </source>
</evidence>
<protein>
    <recommendedName>
        <fullName evidence="2">CAAX prenyl protease 2/Lysostaphin resistance protein A-like domain-containing protein</fullName>
    </recommendedName>
</protein>
<keyword evidence="1" id="KW-0812">Transmembrane</keyword>
<sequence length="249" mass="28035">MEKYLNRGKYFTRRLSGTETAMGYLIALPAFLFCAVYVSSALVKFVFLSLGKSVNYYTVNTAVNLVDDLLMWLLVVFIMRKFLKRQAVDLKKNFLVTLFSGVVIGYILCVLGNTIGNLLLRFFTSTTTSVNQSAINSLTKQYPLVMIFMTVFLAPVTEELIFRGVVFTSVREHSRVLAYVISALLFGFIHVMDSVLAGNLSEMVQMIPYTVMGLVFCYMYESTNSIYGSILTHMTQNAVAMFFLLQAGM</sequence>
<dbReference type="InterPro" id="IPR052710">
    <property type="entry name" value="CAAX_protease"/>
</dbReference>
<dbReference type="FunCoup" id="A0A3G9JVX7">
    <property type="interactions" value="15"/>
</dbReference>
<feature type="transmembrane region" description="Helical" evidence="1">
    <location>
        <begin position="142"/>
        <end position="164"/>
    </location>
</feature>
<dbReference type="AlphaFoldDB" id="A0A3G9JVX7"/>
<dbReference type="InterPro" id="IPR003675">
    <property type="entry name" value="Rce1/LyrA-like_dom"/>
</dbReference>
<dbReference type="EMBL" id="AP019309">
    <property type="protein sequence ID" value="BBH27189.1"/>
    <property type="molecule type" value="Genomic_DNA"/>
</dbReference>
<evidence type="ECO:0000256" key="1">
    <source>
        <dbReference type="SAM" id="Phobius"/>
    </source>
</evidence>
<accession>A0A3G9JVX7</accession>
<reference evidence="3 4" key="1">
    <citation type="submission" date="2018-11" db="EMBL/GenBank/DDBJ databases">
        <title>Novel Erysipelotrichaceae bacterium isolated from small intestine of a swine.</title>
        <authorList>
            <person name="Kim J.S."/>
            <person name="Choe H."/>
            <person name="Lee Y.R."/>
            <person name="Kim K.M."/>
            <person name="Park D.S."/>
        </authorList>
    </citation>
    <scope>NUCLEOTIDE SEQUENCE [LARGE SCALE GENOMIC DNA]</scope>
    <source>
        <strain evidence="3 4">SG0102</strain>
    </source>
</reference>
<dbReference type="PANTHER" id="PTHR36435">
    <property type="entry name" value="SLR1288 PROTEIN"/>
    <property type="match status" value="1"/>
</dbReference>
<keyword evidence="1" id="KW-0472">Membrane</keyword>
<keyword evidence="1" id="KW-1133">Transmembrane helix</keyword>
<dbReference type="Pfam" id="PF02517">
    <property type="entry name" value="Rce1-like"/>
    <property type="match status" value="1"/>
</dbReference>
<feature type="transmembrane region" description="Helical" evidence="1">
    <location>
        <begin position="176"/>
        <end position="197"/>
    </location>
</feature>
<evidence type="ECO:0000313" key="3">
    <source>
        <dbReference type="EMBL" id="BBH27189.1"/>
    </source>
</evidence>
<dbReference type="Proteomes" id="UP000268059">
    <property type="component" value="Chromosome"/>
</dbReference>
<organism evidence="3 4">
    <name type="scientific">Intestinibaculum porci</name>
    <dbReference type="NCBI Taxonomy" id="2487118"/>
    <lineage>
        <taxon>Bacteria</taxon>
        <taxon>Bacillati</taxon>
        <taxon>Bacillota</taxon>
        <taxon>Erysipelotrichia</taxon>
        <taxon>Erysipelotrichales</taxon>
        <taxon>Erysipelotrichaceae</taxon>
        <taxon>Intestinibaculum</taxon>
    </lineage>
</organism>
<feature type="domain" description="CAAX prenyl protease 2/Lysostaphin resistance protein A-like" evidence="2">
    <location>
        <begin position="142"/>
        <end position="239"/>
    </location>
</feature>
<gene>
    <name evidence="3" type="ORF">SG0102_21230</name>
</gene>
<dbReference type="InParanoid" id="A0A3G9JVX7"/>
<name>A0A3G9JVX7_9FIRM</name>
<keyword evidence="4" id="KW-1185">Reference proteome</keyword>
<dbReference type="KEGG" id="ebm:SG0102_21230"/>
<feature type="transmembrane region" description="Helical" evidence="1">
    <location>
        <begin position="203"/>
        <end position="220"/>
    </location>
</feature>
<feature type="transmembrane region" description="Helical" evidence="1">
    <location>
        <begin position="62"/>
        <end position="83"/>
    </location>
</feature>
<dbReference type="PANTHER" id="PTHR36435:SF1">
    <property type="entry name" value="CAAX AMINO TERMINAL PROTEASE FAMILY PROTEIN"/>
    <property type="match status" value="1"/>
</dbReference>